<dbReference type="EMBL" id="JAMKFB020000013">
    <property type="protein sequence ID" value="KAL0178036.1"/>
    <property type="molecule type" value="Genomic_DNA"/>
</dbReference>
<keyword evidence="2" id="KW-1185">Reference proteome</keyword>
<accession>A0ABD0PZL6</accession>
<evidence type="ECO:0000313" key="2">
    <source>
        <dbReference type="Proteomes" id="UP001529510"/>
    </source>
</evidence>
<dbReference type="AlphaFoldDB" id="A0ABD0PZL6"/>
<feature type="non-terminal residue" evidence="1">
    <location>
        <position position="1"/>
    </location>
</feature>
<evidence type="ECO:0000313" key="1">
    <source>
        <dbReference type="EMBL" id="KAL0178036.1"/>
    </source>
</evidence>
<comment type="caution">
    <text evidence="1">The sequence shown here is derived from an EMBL/GenBank/DDBJ whole genome shotgun (WGS) entry which is preliminary data.</text>
</comment>
<organism evidence="1 2">
    <name type="scientific">Cirrhinus mrigala</name>
    <name type="common">Mrigala</name>
    <dbReference type="NCBI Taxonomy" id="683832"/>
    <lineage>
        <taxon>Eukaryota</taxon>
        <taxon>Metazoa</taxon>
        <taxon>Chordata</taxon>
        <taxon>Craniata</taxon>
        <taxon>Vertebrata</taxon>
        <taxon>Euteleostomi</taxon>
        <taxon>Actinopterygii</taxon>
        <taxon>Neopterygii</taxon>
        <taxon>Teleostei</taxon>
        <taxon>Ostariophysi</taxon>
        <taxon>Cypriniformes</taxon>
        <taxon>Cyprinidae</taxon>
        <taxon>Labeoninae</taxon>
        <taxon>Labeonini</taxon>
        <taxon>Cirrhinus</taxon>
    </lineage>
</organism>
<protein>
    <submittedName>
        <fullName evidence="1">Uncharacterized protein</fullName>
    </submittedName>
</protein>
<gene>
    <name evidence="1" type="ORF">M9458_026930</name>
</gene>
<proteinExistence type="predicted"/>
<sequence>FNPLQPIAEDDPKYIKNPGLKDRIHCLVAVLPATTFSMMDHVIDQMKAVREKARDL</sequence>
<dbReference type="Proteomes" id="UP001529510">
    <property type="component" value="Unassembled WGS sequence"/>
</dbReference>
<feature type="non-terminal residue" evidence="1">
    <location>
        <position position="56"/>
    </location>
</feature>
<name>A0ABD0PZL6_CIRMR</name>
<reference evidence="1 2" key="1">
    <citation type="submission" date="2024-05" db="EMBL/GenBank/DDBJ databases">
        <title>Genome sequencing and assembly of Indian major carp, Cirrhinus mrigala (Hamilton, 1822).</title>
        <authorList>
            <person name="Mohindra V."/>
            <person name="Chowdhury L.M."/>
            <person name="Lal K."/>
            <person name="Jena J.K."/>
        </authorList>
    </citation>
    <scope>NUCLEOTIDE SEQUENCE [LARGE SCALE GENOMIC DNA]</scope>
    <source>
        <strain evidence="1">CM1030</strain>
        <tissue evidence="1">Blood</tissue>
    </source>
</reference>